<dbReference type="Proteomes" id="UP000094801">
    <property type="component" value="Unassembled WGS sequence"/>
</dbReference>
<name>A0A1E4T6W6_9ASCO</name>
<sequence length="67" mass="7592">MEYDSYCTMNSWLAGSIIKKDTPLPLRLIFSFSFELSTATCNKRASIVASVRQVGILEYRVSVVKKQ</sequence>
<dbReference type="AlphaFoldDB" id="A0A1E4T6W6"/>
<evidence type="ECO:0000313" key="1">
    <source>
        <dbReference type="EMBL" id="ODV87496.1"/>
    </source>
</evidence>
<dbReference type="EMBL" id="KV453848">
    <property type="protein sequence ID" value="ODV87496.1"/>
    <property type="molecule type" value="Genomic_DNA"/>
</dbReference>
<protein>
    <submittedName>
        <fullName evidence="1">Uncharacterized protein</fullName>
    </submittedName>
</protein>
<proteinExistence type="predicted"/>
<accession>A0A1E4T6W6</accession>
<organism evidence="1 2">
    <name type="scientific">[Candida] arabinofermentans NRRL YB-2248</name>
    <dbReference type="NCBI Taxonomy" id="983967"/>
    <lineage>
        <taxon>Eukaryota</taxon>
        <taxon>Fungi</taxon>
        <taxon>Dikarya</taxon>
        <taxon>Ascomycota</taxon>
        <taxon>Saccharomycotina</taxon>
        <taxon>Pichiomycetes</taxon>
        <taxon>Pichiales</taxon>
        <taxon>Pichiaceae</taxon>
        <taxon>Ogataea</taxon>
        <taxon>Ogataea/Candida clade</taxon>
    </lineage>
</organism>
<reference evidence="2" key="1">
    <citation type="submission" date="2016-04" db="EMBL/GenBank/DDBJ databases">
        <title>Comparative genomics of biotechnologically important yeasts.</title>
        <authorList>
            <consortium name="DOE Joint Genome Institute"/>
            <person name="Riley R."/>
            <person name="Haridas S."/>
            <person name="Wolfe K.H."/>
            <person name="Lopes M.R."/>
            <person name="Hittinger C.T."/>
            <person name="Goker M."/>
            <person name="Salamov A."/>
            <person name="Wisecaver J."/>
            <person name="Long T.M."/>
            <person name="Aerts A.L."/>
            <person name="Barry K."/>
            <person name="Choi C."/>
            <person name="Clum A."/>
            <person name="Coughlan A.Y."/>
            <person name="Deshpande S."/>
            <person name="Douglass A.P."/>
            <person name="Hanson S.J."/>
            <person name="Klenk H.-P."/>
            <person name="Labutti K."/>
            <person name="Lapidus A."/>
            <person name="Lindquist E."/>
            <person name="Lipzen A."/>
            <person name="Meier-Kolthoff J.P."/>
            <person name="Ohm R.A."/>
            <person name="Otillar R.P."/>
            <person name="Pangilinan J."/>
            <person name="Peng Y."/>
            <person name="Rokas A."/>
            <person name="Rosa C.A."/>
            <person name="Scheuner C."/>
            <person name="Sibirny A.A."/>
            <person name="Slot J.C."/>
            <person name="Stielow J.B."/>
            <person name="Sun H."/>
            <person name="Kurtzman C.P."/>
            <person name="Blackwell M."/>
            <person name="Grigoriev I.V."/>
            <person name="Jeffries T.W."/>
        </authorList>
    </citation>
    <scope>NUCLEOTIDE SEQUENCE [LARGE SCALE GENOMIC DNA]</scope>
    <source>
        <strain evidence="2">NRRL YB-2248</strain>
    </source>
</reference>
<gene>
    <name evidence="1" type="ORF">CANARDRAFT_97039</name>
</gene>
<keyword evidence="2" id="KW-1185">Reference proteome</keyword>
<evidence type="ECO:0000313" key="2">
    <source>
        <dbReference type="Proteomes" id="UP000094801"/>
    </source>
</evidence>